<reference evidence="2 3" key="2">
    <citation type="journal article" date="2021" name="Int. J. Syst. Evol. Microbiol.">
        <title>Isolation and Polyphasic Characterization of Desulfuromonas versatilis sp. Nov., an Electrogenic Bacteria Capable of Versatile Metabolism Isolated from a Graphene Oxide-Reducing Enrichment Culture.</title>
        <authorList>
            <person name="Xie L."/>
            <person name="Yoshida N."/>
            <person name="Ishii S."/>
            <person name="Meng L."/>
        </authorList>
    </citation>
    <scope>NUCLEOTIDE SEQUENCE [LARGE SCALE GENOMIC DNA]</scope>
    <source>
        <strain evidence="2 3">NIT-T3</strain>
    </source>
</reference>
<dbReference type="Proteomes" id="UP001319827">
    <property type="component" value="Chromosome"/>
</dbReference>
<dbReference type="PROSITE" id="PS51273">
    <property type="entry name" value="GATASE_TYPE_1"/>
    <property type="match status" value="1"/>
</dbReference>
<name>A0ABM8HX39_9BACT</name>
<evidence type="ECO:0000313" key="2">
    <source>
        <dbReference type="EMBL" id="BCR06532.1"/>
    </source>
</evidence>
<protein>
    <submittedName>
        <fullName evidence="2">GMP synthase</fullName>
    </submittedName>
</protein>
<dbReference type="CDD" id="cd01741">
    <property type="entry name" value="GATase1_1"/>
    <property type="match status" value="1"/>
</dbReference>
<feature type="domain" description="Glutamine amidotransferase" evidence="1">
    <location>
        <begin position="39"/>
        <end position="176"/>
    </location>
</feature>
<keyword evidence="3" id="KW-1185">Reference proteome</keyword>
<dbReference type="InterPro" id="IPR029062">
    <property type="entry name" value="Class_I_gatase-like"/>
</dbReference>
<evidence type="ECO:0000259" key="1">
    <source>
        <dbReference type="Pfam" id="PF00117"/>
    </source>
</evidence>
<dbReference type="RefSeq" id="WP_221249907.1">
    <property type="nucleotide sequence ID" value="NZ_AP024355.1"/>
</dbReference>
<gene>
    <name evidence="2" type="ORF">DESUT3_36010</name>
</gene>
<reference evidence="2 3" key="1">
    <citation type="journal article" date="2016" name="C (Basel)">
        <title>Selective Growth of and Electricity Production by Marine Exoelectrogenic Bacteria in Self-Aggregated Hydrogel of Microbially Reduced Graphene Oxide.</title>
        <authorList>
            <person name="Yoshida N."/>
            <person name="Goto Y."/>
            <person name="Miyata Y."/>
        </authorList>
    </citation>
    <scope>NUCLEOTIDE SEQUENCE [LARGE SCALE GENOMIC DNA]</scope>
    <source>
        <strain evidence="2 3">NIT-T3</strain>
    </source>
</reference>
<dbReference type="InterPro" id="IPR044992">
    <property type="entry name" value="ChyE-like"/>
</dbReference>
<evidence type="ECO:0000313" key="3">
    <source>
        <dbReference type="Proteomes" id="UP001319827"/>
    </source>
</evidence>
<dbReference type="Pfam" id="PF00117">
    <property type="entry name" value="GATase"/>
    <property type="match status" value="1"/>
</dbReference>
<dbReference type="SUPFAM" id="SSF52317">
    <property type="entry name" value="Class I glutamine amidotransferase-like"/>
    <property type="match status" value="1"/>
</dbReference>
<proteinExistence type="predicted"/>
<dbReference type="PANTHER" id="PTHR42695">
    <property type="entry name" value="GLUTAMINE AMIDOTRANSFERASE YLR126C-RELATED"/>
    <property type="match status" value="1"/>
</dbReference>
<accession>A0ABM8HX39</accession>
<dbReference type="EMBL" id="AP024355">
    <property type="protein sequence ID" value="BCR06532.1"/>
    <property type="molecule type" value="Genomic_DNA"/>
</dbReference>
<dbReference type="PANTHER" id="PTHR42695:SF5">
    <property type="entry name" value="GLUTAMINE AMIDOTRANSFERASE YLR126C-RELATED"/>
    <property type="match status" value="1"/>
</dbReference>
<dbReference type="InterPro" id="IPR017926">
    <property type="entry name" value="GATASE"/>
</dbReference>
<sequence length="221" mass="24076">MLTIIQNDQRVPAGLFGPRADRPARVVRLCDGEPLPDFSQVSGLMVLGGYMSVHDTLRYPYLTPLKEFMAAAVEREIPLLGICLGGQLLAEVLGAPVTCNHRGERGLLPLQLTPAAQSDPLFAGVSPTFHSLQWHSDSFDIPGGAVHLALSRHCPGQAFRYRRAWGLQFHPEVDETIVAAWSRFTGAGEEVVTGFRAGLDRHLATSGRLLANFLRLLGKAD</sequence>
<dbReference type="Gene3D" id="3.40.50.880">
    <property type="match status" value="1"/>
</dbReference>
<organism evidence="2 3">
    <name type="scientific">Desulfuromonas versatilis</name>
    <dbReference type="NCBI Taxonomy" id="2802975"/>
    <lineage>
        <taxon>Bacteria</taxon>
        <taxon>Pseudomonadati</taxon>
        <taxon>Thermodesulfobacteriota</taxon>
        <taxon>Desulfuromonadia</taxon>
        <taxon>Desulfuromonadales</taxon>
        <taxon>Desulfuromonadaceae</taxon>
        <taxon>Desulfuromonas</taxon>
    </lineage>
</organism>